<dbReference type="Proteomes" id="UP000186594">
    <property type="component" value="Unassembled WGS sequence"/>
</dbReference>
<name>A0A1U7LLX2_NEOID</name>
<evidence type="ECO:0000313" key="3">
    <source>
        <dbReference type="EMBL" id="OLL23647.1"/>
    </source>
</evidence>
<keyword evidence="4" id="KW-1185">Reference proteome</keyword>
<feature type="domain" description="CBS" evidence="2">
    <location>
        <begin position="25"/>
        <end position="83"/>
    </location>
</feature>
<dbReference type="Gene3D" id="3.10.580.10">
    <property type="entry name" value="CBS-domain"/>
    <property type="match status" value="1"/>
</dbReference>
<sequence length="149" mass="17111">MSTTALPASQHRLSKYRGASVEDLQLSPAVSILESTSLSAALLRATDRDFSQITVLDERDRSLRGYLTDSRLQELLKTENPDEPVQRYITEFDRGRKYVLITPDTDLDELERFLEKEEFAIVTDVNRKFVLGVATRSDLEEFNTRRPML</sequence>
<dbReference type="PANTHER" id="PTHR42115:SF1">
    <property type="entry name" value="BETA-SYNTHASE (BETA-THIONASE), PUTATIVE (AFU_ORTHOLOGUE AFUA_3G08420)-RELATED"/>
    <property type="match status" value="1"/>
</dbReference>
<dbReference type="PANTHER" id="PTHR42115">
    <property type="entry name" value="BETA-SYNTHASE (BETA-THIONASE), PUTATIVE (AFU_ORTHOLOGUE AFUA_3G08420)-RELATED"/>
    <property type="match status" value="1"/>
</dbReference>
<keyword evidence="1" id="KW-0129">CBS domain</keyword>
<comment type="caution">
    <text evidence="3">The sequence shown here is derived from an EMBL/GenBank/DDBJ whole genome shotgun (WGS) entry which is preliminary data.</text>
</comment>
<gene>
    <name evidence="3" type="ORF">NEOLI_001659</name>
</gene>
<accession>A0A1U7LLX2</accession>
<dbReference type="InterPro" id="IPR046342">
    <property type="entry name" value="CBS_dom_sf"/>
</dbReference>
<reference evidence="3 4" key="1">
    <citation type="submission" date="2016-04" db="EMBL/GenBank/DDBJ databases">
        <title>Evolutionary innovation and constraint leading to complex multicellularity in the Ascomycota.</title>
        <authorList>
            <person name="Cisse O."/>
            <person name="Nguyen A."/>
            <person name="Hewitt D.A."/>
            <person name="Jedd G."/>
            <person name="Stajich J.E."/>
        </authorList>
    </citation>
    <scope>NUCLEOTIDE SEQUENCE [LARGE SCALE GENOMIC DNA]</scope>
    <source>
        <strain evidence="3 4">DAH-3</strain>
    </source>
</reference>
<protein>
    <submittedName>
        <fullName evidence="3">Cystathionine beta-synthase</fullName>
    </submittedName>
</protein>
<organism evidence="3 4">
    <name type="scientific">Neolecta irregularis (strain DAH-3)</name>
    <dbReference type="NCBI Taxonomy" id="1198029"/>
    <lineage>
        <taxon>Eukaryota</taxon>
        <taxon>Fungi</taxon>
        <taxon>Dikarya</taxon>
        <taxon>Ascomycota</taxon>
        <taxon>Taphrinomycotina</taxon>
        <taxon>Neolectales</taxon>
        <taxon>Neolectaceae</taxon>
        <taxon>Neolecta</taxon>
    </lineage>
</organism>
<proteinExistence type="predicted"/>
<dbReference type="SUPFAM" id="SSF54631">
    <property type="entry name" value="CBS-domain pair"/>
    <property type="match status" value="1"/>
</dbReference>
<dbReference type="EMBL" id="LXFE01001385">
    <property type="protein sequence ID" value="OLL23647.1"/>
    <property type="molecule type" value="Genomic_DNA"/>
</dbReference>
<dbReference type="STRING" id="1198029.A0A1U7LLX2"/>
<dbReference type="OMA" id="DRISQYM"/>
<dbReference type="PROSITE" id="PS51371">
    <property type="entry name" value="CBS"/>
    <property type="match status" value="1"/>
</dbReference>
<dbReference type="InterPro" id="IPR000644">
    <property type="entry name" value="CBS_dom"/>
</dbReference>
<dbReference type="AlphaFoldDB" id="A0A1U7LLX2"/>
<dbReference type="OrthoDB" id="2536440at2759"/>
<evidence type="ECO:0000256" key="1">
    <source>
        <dbReference type="PROSITE-ProRule" id="PRU00703"/>
    </source>
</evidence>
<evidence type="ECO:0000313" key="4">
    <source>
        <dbReference type="Proteomes" id="UP000186594"/>
    </source>
</evidence>
<dbReference type="Pfam" id="PF00571">
    <property type="entry name" value="CBS"/>
    <property type="match status" value="2"/>
</dbReference>
<evidence type="ECO:0000259" key="2">
    <source>
        <dbReference type="PROSITE" id="PS51371"/>
    </source>
</evidence>